<dbReference type="Proteomes" id="UP001222087">
    <property type="component" value="Chromosome"/>
</dbReference>
<evidence type="ECO:0000313" key="5">
    <source>
        <dbReference type="Proteomes" id="UP001222087"/>
    </source>
</evidence>
<dbReference type="InterPro" id="IPR002641">
    <property type="entry name" value="PNPLA_dom"/>
</dbReference>
<feature type="active site" description="Nucleophile" evidence="2">
    <location>
        <position position="340"/>
    </location>
</feature>
<feature type="short sequence motif" description="GXSXG" evidence="2">
    <location>
        <begin position="338"/>
        <end position="342"/>
    </location>
</feature>
<keyword evidence="2" id="KW-0378">Hydrolase</keyword>
<dbReference type="Pfam" id="PF01734">
    <property type="entry name" value="Patatin"/>
    <property type="match status" value="1"/>
</dbReference>
<protein>
    <submittedName>
        <fullName evidence="4">Patatin-like phospholipase family protein</fullName>
    </submittedName>
</protein>
<evidence type="ECO:0000259" key="3">
    <source>
        <dbReference type="PROSITE" id="PS51635"/>
    </source>
</evidence>
<dbReference type="PANTHER" id="PTHR46394:SF1">
    <property type="entry name" value="PNPLA DOMAIN-CONTAINING PROTEIN"/>
    <property type="match status" value="1"/>
</dbReference>
<evidence type="ECO:0000256" key="2">
    <source>
        <dbReference type="PROSITE-ProRule" id="PRU01161"/>
    </source>
</evidence>
<feature type="domain" description="PNPLA" evidence="3">
    <location>
        <begin position="307"/>
        <end position="512"/>
    </location>
</feature>
<dbReference type="RefSeq" id="WP_275089940.1">
    <property type="nucleotide sequence ID" value="NZ_CP119078.1"/>
</dbReference>
<name>A0ABY8AU82_9GAMM</name>
<evidence type="ECO:0000313" key="4">
    <source>
        <dbReference type="EMBL" id="WED44123.1"/>
    </source>
</evidence>
<comment type="caution">
    <text evidence="2">Lacks conserved residue(s) required for the propagation of feature annotation.</text>
</comment>
<dbReference type="InterPro" id="IPR052580">
    <property type="entry name" value="Lipid_Hydrolase"/>
</dbReference>
<dbReference type="Gene3D" id="3.40.1090.10">
    <property type="entry name" value="Cytosolic phospholipase A2 catalytic domain"/>
    <property type="match status" value="2"/>
</dbReference>
<dbReference type="NCBIfam" id="NF043045">
    <property type="entry name" value="T4SS_VpdC"/>
    <property type="match status" value="1"/>
</dbReference>
<dbReference type="PROSITE" id="PS51635">
    <property type="entry name" value="PNPLA"/>
    <property type="match status" value="1"/>
</dbReference>
<organism evidence="4 5">
    <name type="scientific">Legionella cardiaca</name>
    <dbReference type="NCBI Taxonomy" id="1071983"/>
    <lineage>
        <taxon>Bacteria</taxon>
        <taxon>Pseudomonadati</taxon>
        <taxon>Pseudomonadota</taxon>
        <taxon>Gammaproteobacteria</taxon>
        <taxon>Legionellales</taxon>
        <taxon>Legionellaceae</taxon>
        <taxon>Legionella</taxon>
    </lineage>
</organism>
<dbReference type="EMBL" id="CP119078">
    <property type="protein sequence ID" value="WED44123.1"/>
    <property type="molecule type" value="Genomic_DNA"/>
</dbReference>
<evidence type="ECO:0000256" key="1">
    <source>
        <dbReference type="ARBA" id="ARBA00023098"/>
    </source>
</evidence>
<accession>A0ABY8AU82</accession>
<feature type="active site" description="Proton acceptor" evidence="2">
    <location>
        <position position="499"/>
    </location>
</feature>
<sequence>MPQENTFDGLLRKDIVLYPNILLLKKFLLTVHHGWFRINGLSPDEKYSLADYLLDEERLIIDFTRLSEQSRDKFLKWFLVPHGRDAHQELLSGVTTNNYRGYTAEVGLSWWGKVINLLFYRRKSYHWHLASYDSSLNHQITGLEVCQDAHGLLIGLKQFAIEDKGEKYHETNDNQIEPLRNTKRVLITDDMVDKLLATDLSSCDFHSMVSQPHPFSIGVLSNSQRMQAMREYRQTQRLFSAKPWYERLWDWMKALFEEMPQEIELEEIHSGSKKYHLLFSEGDVQVFKRDKDGHILVIEKRPELSSRVFCGGGAKIFAHVGAIKAFEEVGIKPSQHAGSSAGAIMAVLCYLGYSSNDILTFFQWFKQDNLIHYDIDSSGLSDARAMKAALDYMITKKVNEIIKTYEVDKTPEGRRFLADKVFKHGKITFESLHSLKQRIPECSLGDKLIVTATNVERRKTRYFSYATTPWMEVSEAVKTSASFPLVFKPTIVEGAKHKDGGILNNLPTEAFRGDLSTFLESEHGNCLSMVAFQFDNGYERGLLDKFVDRVYRENFFWNWIYGLLTGVRDPVSGWERDRLKLLQHSNQVVLIPVGNVSSTQFDLDQDTQNTLVDNGYKAAKNYINVRYNVDEGSAKNEEHMYSTFASIEELLCFCCYRGHGTWFERVALEARKEGVEEQKIKQLRNQHFATCEKEKSNEKEKKASENTSFIKTGSILEKQWVIRNMQLFEAIYPIFHKLSCAFLTTPGDINLFKLARHSLSLNRPLAGLKYLREIKGEQHVLLAMFIQILNTSYLEKIEEVVNKLKVLEVVLQNPQNFEELKKPEFYDKWHLLPRQNNRILKLLSTNNWLKARELCIALKQGEEPLETIMIENPSLEGTEDGNADNRSFEGNRTCFGV</sequence>
<keyword evidence="5" id="KW-1185">Reference proteome</keyword>
<keyword evidence="2" id="KW-0442">Lipid degradation</keyword>
<dbReference type="PANTHER" id="PTHR46394">
    <property type="entry name" value="ANNEXIN"/>
    <property type="match status" value="1"/>
</dbReference>
<gene>
    <name evidence="4" type="ORF">PXX05_04875</name>
</gene>
<feature type="short sequence motif" description="DGA/G" evidence="2">
    <location>
        <begin position="499"/>
        <end position="501"/>
    </location>
</feature>
<keyword evidence="1 2" id="KW-0443">Lipid metabolism</keyword>
<dbReference type="SUPFAM" id="SSF52151">
    <property type="entry name" value="FabD/lysophospholipase-like"/>
    <property type="match status" value="1"/>
</dbReference>
<dbReference type="InterPro" id="IPR049988">
    <property type="entry name" value="T4SS_VpdC"/>
</dbReference>
<proteinExistence type="predicted"/>
<reference evidence="4 5" key="1">
    <citation type="submission" date="2023-02" db="EMBL/GenBank/DDBJ databases">
        <title>Genome Sequence of L. cardiaca H63T.</title>
        <authorList>
            <person name="Lopez A.E."/>
            <person name="Cianciotto N.P."/>
        </authorList>
    </citation>
    <scope>NUCLEOTIDE SEQUENCE [LARGE SCALE GENOMIC DNA]</scope>
    <source>
        <strain evidence="4 5">H63</strain>
    </source>
</reference>
<dbReference type="InterPro" id="IPR016035">
    <property type="entry name" value="Acyl_Trfase/lysoPLipase"/>
</dbReference>
<dbReference type="CDD" id="cd07207">
    <property type="entry name" value="Pat_ExoU_VipD_like"/>
    <property type="match status" value="1"/>
</dbReference>